<protein>
    <recommendedName>
        <fullName evidence="2">Transposase IS30-like HTH domain-containing protein</fullName>
    </recommendedName>
</protein>
<evidence type="ECO:0008006" key="2">
    <source>
        <dbReference type="Google" id="ProtNLM"/>
    </source>
</evidence>
<reference evidence="1" key="1">
    <citation type="submission" date="2024-03" db="EMBL/GenBank/DDBJ databases">
        <title>Diverse circular DNA viruses in blood, oral, and fecal samples of captive lemurs.</title>
        <authorList>
            <person name="Paietta E.N."/>
            <person name="Kraberger S."/>
            <person name="Lund M.C."/>
            <person name="Custer J.M."/>
            <person name="Vargas K.M."/>
            <person name="Ehmke E.E."/>
            <person name="Yoder A.D."/>
            <person name="Varsani A."/>
        </authorList>
    </citation>
    <scope>NUCLEOTIDE SEQUENCE</scope>
    <source>
        <strain evidence="1">Duke_26_2</strain>
    </source>
</reference>
<sequence>MYIPADFKEHAYDTHISLIIRYNASSSQIYKWKQEVHMLKPKGRPRLKINTKELNRLRQCGWSTRKLARHFKCDKWTIRNRLNESKKETKNAKETD</sequence>
<dbReference type="EMBL" id="PP511706">
    <property type="protein sequence ID" value="XCD06746.1"/>
    <property type="molecule type" value="Genomic_DNA"/>
</dbReference>
<evidence type="ECO:0000313" key="1">
    <source>
        <dbReference type="EMBL" id="XCD06746.1"/>
    </source>
</evidence>
<organism evidence="1">
    <name type="scientific">Dulem virus 30</name>
    <dbReference type="NCBI Taxonomy" id="3145748"/>
    <lineage>
        <taxon>Viruses</taxon>
        <taxon>Duplodnaviria</taxon>
        <taxon>Heunggongvirae</taxon>
        <taxon>Uroviricota</taxon>
        <taxon>Caudoviricetes</taxon>
    </lineage>
</organism>
<accession>A0AAU8B741</accession>
<proteinExistence type="predicted"/>
<name>A0AAU8B741_9CAUD</name>